<keyword evidence="2" id="KW-0255">Endonuclease</keyword>
<dbReference type="RefSeq" id="WP_210653963.1">
    <property type="nucleotide sequence ID" value="NZ_JAGKQQ010000001.1"/>
</dbReference>
<comment type="caution">
    <text evidence="2">The sequence shown here is derived from an EMBL/GenBank/DDBJ whole genome shotgun (WGS) entry which is preliminary data.</text>
</comment>
<keyword evidence="2" id="KW-0540">Nuclease</keyword>
<dbReference type="InterPro" id="IPR012296">
    <property type="entry name" value="Nuclease_put_TT1808"/>
</dbReference>
<keyword evidence="2" id="KW-0378">Hydrolase</keyword>
<dbReference type="InterPro" id="IPR008538">
    <property type="entry name" value="Uma2"/>
</dbReference>
<dbReference type="SUPFAM" id="SSF52980">
    <property type="entry name" value="Restriction endonuclease-like"/>
    <property type="match status" value="1"/>
</dbReference>
<dbReference type="PANTHER" id="PTHR34107:SF1">
    <property type="entry name" value="SLL0198 PROTEIN"/>
    <property type="match status" value="1"/>
</dbReference>
<proteinExistence type="predicted"/>
<name>A0ABS5BQE8_9BACT</name>
<dbReference type="GO" id="GO:0004519">
    <property type="term" value="F:endonuclease activity"/>
    <property type="evidence" value="ECO:0007669"/>
    <property type="project" value="UniProtKB-KW"/>
</dbReference>
<dbReference type="Proteomes" id="UP000676565">
    <property type="component" value="Unassembled WGS sequence"/>
</dbReference>
<evidence type="ECO:0000313" key="3">
    <source>
        <dbReference type="Proteomes" id="UP000676565"/>
    </source>
</evidence>
<accession>A0ABS5BQE8</accession>
<dbReference type="InterPro" id="IPR011335">
    <property type="entry name" value="Restrct_endonuc-II-like"/>
</dbReference>
<dbReference type="CDD" id="cd06260">
    <property type="entry name" value="DUF820-like"/>
    <property type="match status" value="1"/>
</dbReference>
<reference evidence="2 3" key="1">
    <citation type="submission" date="2021-04" db="EMBL/GenBank/DDBJ databases">
        <authorList>
            <person name="Ivanova A."/>
        </authorList>
    </citation>
    <scope>NUCLEOTIDE SEQUENCE [LARGE SCALE GENOMIC DNA]</scope>
    <source>
        <strain evidence="2 3">G18</strain>
    </source>
</reference>
<dbReference type="EMBL" id="JAGKQQ010000001">
    <property type="protein sequence ID" value="MBP3955909.1"/>
    <property type="molecule type" value="Genomic_DNA"/>
</dbReference>
<evidence type="ECO:0000259" key="1">
    <source>
        <dbReference type="Pfam" id="PF05685"/>
    </source>
</evidence>
<protein>
    <submittedName>
        <fullName evidence="2">Uma2 family endonuclease</fullName>
    </submittedName>
</protein>
<gene>
    <name evidence="2" type="ORF">J8F10_11495</name>
</gene>
<evidence type="ECO:0000313" key="2">
    <source>
        <dbReference type="EMBL" id="MBP3955909.1"/>
    </source>
</evidence>
<dbReference type="PANTHER" id="PTHR34107">
    <property type="entry name" value="SLL0198 PROTEIN-RELATED"/>
    <property type="match status" value="1"/>
</dbReference>
<organism evidence="2 3">
    <name type="scientific">Gemmata palustris</name>
    <dbReference type="NCBI Taxonomy" id="2822762"/>
    <lineage>
        <taxon>Bacteria</taxon>
        <taxon>Pseudomonadati</taxon>
        <taxon>Planctomycetota</taxon>
        <taxon>Planctomycetia</taxon>
        <taxon>Gemmatales</taxon>
        <taxon>Gemmataceae</taxon>
        <taxon>Gemmata</taxon>
    </lineage>
</organism>
<dbReference type="Pfam" id="PF05685">
    <property type="entry name" value="Uma2"/>
    <property type="match status" value="1"/>
</dbReference>
<feature type="domain" description="Putative restriction endonuclease" evidence="1">
    <location>
        <begin position="51"/>
        <end position="218"/>
    </location>
</feature>
<keyword evidence="3" id="KW-1185">Reference proteome</keyword>
<dbReference type="Gene3D" id="3.90.1570.10">
    <property type="entry name" value="tt1808, chain A"/>
    <property type="match status" value="1"/>
</dbReference>
<sequence>MATATTLSNPPRPAPIVSRWTVADLLQQLGDIPADRVRLEPSPGRATFDDLIRVNEERRGPTCEWVDNTLVEKAMGFHESWLAMIVAGELYAYLRTNDLGMCSGPDGVMKVLPGIGRAPDVAFIAWASLPGGKPPPRDDKVPAIVPDLVIEVLSASNTVREMARKRDEYFRAGVKRVWEIEPESRSANVFSGPNTVEPVPVDGTLDGETILPGFALSLRELFDRADRRP</sequence>